<accession>A0A7T8GWE5</accession>
<name>A0A7T8GWE5_CALRO</name>
<reference evidence="2" key="1">
    <citation type="submission" date="2021-01" db="EMBL/GenBank/DDBJ databases">
        <title>Caligus Genome Assembly.</title>
        <authorList>
            <person name="Gallardo-Escarate C."/>
        </authorList>
    </citation>
    <scope>NUCLEOTIDE SEQUENCE [LARGE SCALE GENOMIC DNA]</scope>
</reference>
<gene>
    <name evidence="1" type="ORF">FKW44_019826</name>
</gene>
<dbReference type="AlphaFoldDB" id="A0A7T8GWE5"/>
<dbReference type="EMBL" id="CP045903">
    <property type="protein sequence ID" value="QQP39064.1"/>
    <property type="molecule type" value="Genomic_DNA"/>
</dbReference>
<organism evidence="1 2">
    <name type="scientific">Caligus rogercresseyi</name>
    <name type="common">Sea louse</name>
    <dbReference type="NCBI Taxonomy" id="217165"/>
    <lineage>
        <taxon>Eukaryota</taxon>
        <taxon>Metazoa</taxon>
        <taxon>Ecdysozoa</taxon>
        <taxon>Arthropoda</taxon>
        <taxon>Crustacea</taxon>
        <taxon>Multicrustacea</taxon>
        <taxon>Hexanauplia</taxon>
        <taxon>Copepoda</taxon>
        <taxon>Siphonostomatoida</taxon>
        <taxon>Caligidae</taxon>
        <taxon>Caligus</taxon>
    </lineage>
</organism>
<keyword evidence="2" id="KW-1185">Reference proteome</keyword>
<proteinExistence type="predicted"/>
<sequence length="56" mass="6776">MWKKFCVTPAFCGRERSIQEEKKRADAVFIRGGFSNWRKATNQFKELRDRHFIWAP</sequence>
<evidence type="ECO:0000313" key="1">
    <source>
        <dbReference type="EMBL" id="QQP39064.1"/>
    </source>
</evidence>
<dbReference type="Proteomes" id="UP000595437">
    <property type="component" value="Chromosome 14"/>
</dbReference>
<evidence type="ECO:0000313" key="2">
    <source>
        <dbReference type="Proteomes" id="UP000595437"/>
    </source>
</evidence>
<protein>
    <submittedName>
        <fullName evidence="1">Uncharacterized protein</fullName>
    </submittedName>
</protein>